<dbReference type="Proteomes" id="UP000030185">
    <property type="component" value="Unassembled WGS sequence"/>
</dbReference>
<organism evidence="2 3">
    <name type="scientific">Sporocytophaga myxococcoides</name>
    <dbReference type="NCBI Taxonomy" id="153721"/>
    <lineage>
        <taxon>Bacteria</taxon>
        <taxon>Pseudomonadati</taxon>
        <taxon>Bacteroidota</taxon>
        <taxon>Cytophagia</taxon>
        <taxon>Cytophagales</taxon>
        <taxon>Cytophagaceae</taxon>
        <taxon>Sporocytophaga</taxon>
    </lineage>
</organism>
<comment type="caution">
    <text evidence="2">The sequence shown here is derived from an EMBL/GenBank/DDBJ whole genome shotgun (WGS) entry which is preliminary data.</text>
</comment>
<dbReference type="InterPro" id="IPR024884">
    <property type="entry name" value="NAPE-PLD"/>
</dbReference>
<dbReference type="InterPro" id="IPR001279">
    <property type="entry name" value="Metallo-B-lactamas"/>
</dbReference>
<dbReference type="PIRSF" id="PIRSF038896">
    <property type="entry name" value="NAPE-PLD"/>
    <property type="match status" value="1"/>
</dbReference>
<evidence type="ECO:0000313" key="3">
    <source>
        <dbReference type="Proteomes" id="UP000030185"/>
    </source>
</evidence>
<evidence type="ECO:0000313" key="2">
    <source>
        <dbReference type="EMBL" id="GAL86582.1"/>
    </source>
</evidence>
<dbReference type="AlphaFoldDB" id="A0A098LJI8"/>
<sequence>MHTLKVGYPGNLLIDGEFTNSNTKEENSFLKVLKWKFSKNPQRAEKKKENYKVATIPNYNFINSDQNMIVWLGHSTFYIQIDNVKILTDPVFFDLPFIKRKTELPLASENLINIEYLLLSHGHRDHFDVPSLKVVLANNPSVKILGPLNISTLFNEINYKGEIQEAGWYQQFKSDRVDFIFLPAKHWHRRGLNDFNKVLWGSFYIKGKNKSIYFAGDTAYGKHFKEIQKTVPHIDYCLMPIGAYKPSFLMNLFHVNPEEAYKAYQELHAKYFIPMHYGTFDLSDEPMGEPEREIRKFFQKQGSPEHLLIEPIGKEILI</sequence>
<dbReference type="Pfam" id="PF12706">
    <property type="entry name" value="Lactamase_B_2"/>
    <property type="match status" value="1"/>
</dbReference>
<protein>
    <recommendedName>
        <fullName evidence="1">Metallo-beta-lactamase domain-containing protein</fullName>
    </recommendedName>
</protein>
<proteinExistence type="predicted"/>
<keyword evidence="3" id="KW-1185">Reference proteome</keyword>
<dbReference type="GO" id="GO:0005737">
    <property type="term" value="C:cytoplasm"/>
    <property type="evidence" value="ECO:0007669"/>
    <property type="project" value="TreeGrafter"/>
</dbReference>
<reference evidence="2 3" key="1">
    <citation type="submission" date="2014-09" db="EMBL/GenBank/DDBJ databases">
        <title>Sporocytophaga myxococcoides PG-01 genome sequencing.</title>
        <authorList>
            <person name="Liu L."/>
            <person name="Gao P.J."/>
            <person name="Chen G.J."/>
            <person name="Wang L.S."/>
        </authorList>
    </citation>
    <scope>NUCLEOTIDE SEQUENCE [LARGE SCALE GENOMIC DNA]</scope>
    <source>
        <strain evidence="2 3">PG-01</strain>
    </source>
</reference>
<feature type="domain" description="Metallo-beta-lactamase" evidence="1">
    <location>
        <begin position="86"/>
        <end position="277"/>
    </location>
</feature>
<dbReference type="eggNOG" id="COG2220">
    <property type="taxonomic scope" value="Bacteria"/>
</dbReference>
<dbReference type="GO" id="GO:0070290">
    <property type="term" value="F:N-acylphosphatidylethanolamine-specific phospholipase D activity"/>
    <property type="evidence" value="ECO:0007669"/>
    <property type="project" value="InterPro"/>
</dbReference>
<accession>A0A098LJI8</accession>
<dbReference type="InterPro" id="IPR036866">
    <property type="entry name" value="RibonucZ/Hydroxyglut_hydro"/>
</dbReference>
<dbReference type="PANTHER" id="PTHR15032">
    <property type="entry name" value="N-ACYL-PHOSPHATIDYLETHANOLAMINE-HYDROLYZING PHOSPHOLIPASE D"/>
    <property type="match status" value="1"/>
</dbReference>
<dbReference type="GO" id="GO:0008270">
    <property type="term" value="F:zinc ion binding"/>
    <property type="evidence" value="ECO:0007669"/>
    <property type="project" value="InterPro"/>
</dbReference>
<dbReference type="EMBL" id="BBLT01000008">
    <property type="protein sequence ID" value="GAL86582.1"/>
    <property type="molecule type" value="Genomic_DNA"/>
</dbReference>
<dbReference type="SUPFAM" id="SSF56281">
    <property type="entry name" value="Metallo-hydrolase/oxidoreductase"/>
    <property type="match status" value="1"/>
</dbReference>
<gene>
    <name evidence="2" type="ORF">MYP_3812</name>
</gene>
<dbReference type="STRING" id="153721.MYP_3812"/>
<dbReference type="Gene3D" id="3.60.15.10">
    <property type="entry name" value="Ribonuclease Z/Hydroxyacylglutathione hydrolase-like"/>
    <property type="match status" value="1"/>
</dbReference>
<dbReference type="PANTHER" id="PTHR15032:SF4">
    <property type="entry name" value="N-ACYL-PHOSPHATIDYLETHANOLAMINE-HYDROLYZING PHOSPHOLIPASE D"/>
    <property type="match status" value="1"/>
</dbReference>
<name>A0A098LJI8_9BACT</name>
<evidence type="ECO:0000259" key="1">
    <source>
        <dbReference type="Pfam" id="PF12706"/>
    </source>
</evidence>